<evidence type="ECO:0000313" key="3">
    <source>
        <dbReference type="Proteomes" id="UP000265341"/>
    </source>
</evidence>
<protein>
    <recommendedName>
        <fullName evidence="4">DUF4139 domain-containing protein</fullName>
    </recommendedName>
</protein>
<reference evidence="2 3" key="1">
    <citation type="submission" date="2018-08" db="EMBL/GenBank/DDBJ databases">
        <title>Meiothermus roseus NBRC 110900 genome sequencing project.</title>
        <authorList>
            <person name="Da Costa M.S."/>
            <person name="Albuquerque L."/>
            <person name="Raposo P."/>
            <person name="Froufe H.J.C."/>
            <person name="Barroso C.S."/>
            <person name="Egas C."/>
        </authorList>
    </citation>
    <scope>NUCLEOTIDE SEQUENCE [LARGE SCALE GENOMIC DNA]</scope>
    <source>
        <strain evidence="2 3">NBRC 110900</strain>
    </source>
</reference>
<keyword evidence="3" id="KW-1185">Reference proteome</keyword>
<dbReference type="AlphaFoldDB" id="A0A399F2H3"/>
<organism evidence="2 3">
    <name type="scientific">Calidithermus roseus</name>
    <dbReference type="NCBI Taxonomy" id="1644118"/>
    <lineage>
        <taxon>Bacteria</taxon>
        <taxon>Thermotogati</taxon>
        <taxon>Deinococcota</taxon>
        <taxon>Deinococci</taxon>
        <taxon>Thermales</taxon>
        <taxon>Thermaceae</taxon>
        <taxon>Calidithermus</taxon>
    </lineage>
</organism>
<name>A0A399F2H3_9DEIN</name>
<keyword evidence="1" id="KW-0732">Signal</keyword>
<dbReference type="Proteomes" id="UP000265341">
    <property type="component" value="Unassembled WGS sequence"/>
</dbReference>
<feature type="signal peptide" evidence="1">
    <location>
        <begin position="1"/>
        <end position="20"/>
    </location>
</feature>
<dbReference type="OrthoDB" id="30161at2"/>
<comment type="caution">
    <text evidence="2">The sequence shown here is derived from an EMBL/GenBank/DDBJ whole genome shotgun (WGS) entry which is preliminary data.</text>
</comment>
<sequence>MQKQLLAALTLALGISVAQEATIYRTFAEVRQPVTLPAGSWTWEPSQVVLRSLIAGTLELGGVEELSRLVQVLPQTSPLSAYRGAKVQFYWEGQWREATVVDPDRPIFEYEGRYLTTLPGLIAYPDPAGLRPTPAARVTFSYRGSGPASLSYLSRGLTWKLYYTLEGANLTGWAALENNLGQVLEFKRVELVAGSVPVLEGGFDQPVPPAQALESRAAALEKAGAEFVGEAGGTYRYRLPGALTLQPGQTELPFLQAGVQPTYTWRWQSGFTSAPEIRFERGYRFAAPENLAGGLVSVRDQDVFVGQAFLPETAKGGLVALWLGPDPEGRAERRIEVLAQNRFRVSTTVKNSKQYGLEVELSESFPQPFTLEISGAERTPEGYRVRFTLAPGASRVLTYTVTLPR</sequence>
<evidence type="ECO:0008006" key="4">
    <source>
        <dbReference type="Google" id="ProtNLM"/>
    </source>
</evidence>
<evidence type="ECO:0000313" key="2">
    <source>
        <dbReference type="EMBL" id="RIH88821.1"/>
    </source>
</evidence>
<proteinExistence type="predicted"/>
<dbReference type="RefSeq" id="WP_119275996.1">
    <property type="nucleotide sequence ID" value="NZ_QWLA01000007.1"/>
</dbReference>
<gene>
    <name evidence="2" type="ORF">Mrose_00651</name>
</gene>
<dbReference type="EMBL" id="QWLA01000007">
    <property type="protein sequence ID" value="RIH88821.1"/>
    <property type="molecule type" value="Genomic_DNA"/>
</dbReference>
<dbReference type="PANTHER" id="PTHR38075">
    <property type="entry name" value="DUF4139 DOMAIN-CONTAINING PROTEIN"/>
    <property type="match status" value="1"/>
</dbReference>
<evidence type="ECO:0000256" key="1">
    <source>
        <dbReference type="SAM" id="SignalP"/>
    </source>
</evidence>
<feature type="chain" id="PRO_5017178243" description="DUF4139 domain-containing protein" evidence="1">
    <location>
        <begin position="21"/>
        <end position="405"/>
    </location>
</feature>
<accession>A0A399F2H3</accession>
<dbReference type="PANTHER" id="PTHR38075:SF1">
    <property type="entry name" value="DUF4139 DOMAIN-CONTAINING PROTEIN"/>
    <property type="match status" value="1"/>
</dbReference>